<dbReference type="EC" id="4.2.3.1" evidence="5"/>
<accession>A0A7W9NJG4</accession>
<feature type="domain" description="Tryptophan synthase beta chain-like PALP" evidence="4">
    <location>
        <begin position="69"/>
        <end position="354"/>
    </location>
</feature>
<evidence type="ECO:0000313" key="5">
    <source>
        <dbReference type="EMBL" id="MBB5894306.1"/>
    </source>
</evidence>
<comment type="cofactor">
    <cofactor evidence="1">
        <name>pyridoxal 5'-phosphate</name>
        <dbReference type="ChEBI" id="CHEBI:597326"/>
    </cofactor>
</comment>
<dbReference type="PANTHER" id="PTHR48078">
    <property type="entry name" value="THREONINE DEHYDRATASE, MITOCHONDRIAL-RELATED"/>
    <property type="match status" value="1"/>
</dbReference>
<dbReference type="GO" id="GO:0009097">
    <property type="term" value="P:isoleucine biosynthetic process"/>
    <property type="evidence" value="ECO:0007669"/>
    <property type="project" value="TreeGrafter"/>
</dbReference>
<dbReference type="InterPro" id="IPR001926">
    <property type="entry name" value="TrpB-like_PALP"/>
</dbReference>
<dbReference type="GO" id="GO:0006567">
    <property type="term" value="P:L-threonine catabolic process"/>
    <property type="evidence" value="ECO:0007669"/>
    <property type="project" value="TreeGrafter"/>
</dbReference>
<proteinExistence type="predicted"/>
<dbReference type="InterPro" id="IPR000634">
    <property type="entry name" value="Ser/Thr_deHydtase_PyrdxlP-BS"/>
</dbReference>
<evidence type="ECO:0000256" key="2">
    <source>
        <dbReference type="ARBA" id="ARBA00022898"/>
    </source>
</evidence>
<dbReference type="RefSeq" id="WP_221338142.1">
    <property type="nucleotide sequence ID" value="NZ_BAAAWY010000029.1"/>
</dbReference>
<evidence type="ECO:0000313" key="6">
    <source>
        <dbReference type="Proteomes" id="UP000585638"/>
    </source>
</evidence>
<dbReference type="GO" id="GO:0004794">
    <property type="term" value="F:threonine deaminase activity"/>
    <property type="evidence" value="ECO:0007669"/>
    <property type="project" value="TreeGrafter"/>
</dbReference>
<name>A0A7W9NJG4_9PSEU</name>
<dbReference type="PROSITE" id="PS00165">
    <property type="entry name" value="DEHYDRATASE_SER_THR"/>
    <property type="match status" value="1"/>
</dbReference>
<dbReference type="SUPFAM" id="SSF53686">
    <property type="entry name" value="Tryptophan synthase beta subunit-like PLP-dependent enzymes"/>
    <property type="match status" value="1"/>
</dbReference>
<keyword evidence="3 5" id="KW-0456">Lyase</keyword>
<dbReference type="AlphaFoldDB" id="A0A7W9NJG4"/>
<sequence>MAGPVRVCPECGRQFEFSDPAWRCCGVPMRLAAPPAAPVPLGQLAGRPLTTWRYAEALGVPARWWQPATLGEGITPLLPAGDGISVKVEYASPTLSFKDRGVVLLLAQALAAGASRVIADSSGNAGTAVAAYSARVGLPAEIFVPSSTSPKKIAQVRAHGAVVNLVPGNREATAAAAISAVESGGAFYASHVYNPVFHLGTATYAFEVWEQLGGRLPDTFVLPVGNGTLVLGVTRAVAGLLAAGLIPSAPRIVAVQAANCAPLAAAWRAGSSMPLAVDASPTIAEGIAIAAPARGAEILAAVDEFATVTEEQVLAGRSELARKGWYVEDTAAVCWAAARAAGGSWGEVVVPLSGAGLKTGWTPASPA</sequence>
<evidence type="ECO:0000256" key="1">
    <source>
        <dbReference type="ARBA" id="ARBA00001933"/>
    </source>
</evidence>
<organism evidence="5 6">
    <name type="scientific">Kutzneria kofuensis</name>
    <dbReference type="NCBI Taxonomy" id="103725"/>
    <lineage>
        <taxon>Bacteria</taxon>
        <taxon>Bacillati</taxon>
        <taxon>Actinomycetota</taxon>
        <taxon>Actinomycetes</taxon>
        <taxon>Pseudonocardiales</taxon>
        <taxon>Pseudonocardiaceae</taxon>
        <taxon>Kutzneria</taxon>
    </lineage>
</organism>
<evidence type="ECO:0000259" key="4">
    <source>
        <dbReference type="Pfam" id="PF00291"/>
    </source>
</evidence>
<dbReference type="Gene3D" id="3.40.50.1100">
    <property type="match status" value="2"/>
</dbReference>
<dbReference type="GO" id="GO:0006565">
    <property type="term" value="P:L-serine catabolic process"/>
    <property type="evidence" value="ECO:0007669"/>
    <property type="project" value="TreeGrafter"/>
</dbReference>
<reference evidence="5 6" key="1">
    <citation type="submission" date="2020-08" db="EMBL/GenBank/DDBJ databases">
        <title>Sequencing the genomes of 1000 actinobacteria strains.</title>
        <authorList>
            <person name="Klenk H.-P."/>
        </authorList>
    </citation>
    <scope>NUCLEOTIDE SEQUENCE [LARGE SCALE GENOMIC DNA]</scope>
    <source>
        <strain evidence="5 6">DSM 43851</strain>
    </source>
</reference>
<dbReference type="PANTHER" id="PTHR48078:SF6">
    <property type="entry name" value="L-THREONINE DEHYDRATASE CATABOLIC TDCB"/>
    <property type="match status" value="1"/>
</dbReference>
<dbReference type="Proteomes" id="UP000585638">
    <property type="component" value="Unassembled WGS sequence"/>
</dbReference>
<keyword evidence="2" id="KW-0663">Pyridoxal phosphate</keyword>
<dbReference type="InterPro" id="IPR050147">
    <property type="entry name" value="Ser/Thr_Dehydratase"/>
</dbReference>
<protein>
    <submittedName>
        <fullName evidence="5">Threonine synthase</fullName>
        <ecNumber evidence="5">4.2.3.1</ecNumber>
    </submittedName>
</protein>
<keyword evidence="6" id="KW-1185">Reference proteome</keyword>
<evidence type="ECO:0000256" key="3">
    <source>
        <dbReference type="ARBA" id="ARBA00023239"/>
    </source>
</evidence>
<dbReference type="GO" id="GO:0030170">
    <property type="term" value="F:pyridoxal phosphate binding"/>
    <property type="evidence" value="ECO:0007669"/>
    <property type="project" value="InterPro"/>
</dbReference>
<dbReference type="InterPro" id="IPR036052">
    <property type="entry name" value="TrpB-like_PALP_sf"/>
</dbReference>
<dbReference type="GO" id="GO:0003941">
    <property type="term" value="F:L-serine ammonia-lyase activity"/>
    <property type="evidence" value="ECO:0007669"/>
    <property type="project" value="TreeGrafter"/>
</dbReference>
<dbReference type="Pfam" id="PF00291">
    <property type="entry name" value="PALP"/>
    <property type="match status" value="1"/>
</dbReference>
<comment type="caution">
    <text evidence="5">The sequence shown here is derived from an EMBL/GenBank/DDBJ whole genome shotgun (WGS) entry which is preliminary data.</text>
</comment>
<dbReference type="GO" id="GO:0004795">
    <property type="term" value="F:threonine synthase activity"/>
    <property type="evidence" value="ECO:0007669"/>
    <property type="project" value="UniProtKB-EC"/>
</dbReference>
<gene>
    <name evidence="5" type="ORF">BJ998_005502</name>
</gene>
<dbReference type="EMBL" id="JACHIR010000001">
    <property type="protein sequence ID" value="MBB5894306.1"/>
    <property type="molecule type" value="Genomic_DNA"/>
</dbReference>